<feature type="region of interest" description="Disordered" evidence="1">
    <location>
        <begin position="1"/>
        <end position="34"/>
    </location>
</feature>
<name>A0A2G9YRS2_9BACT</name>
<dbReference type="EMBL" id="PCRM01000005">
    <property type="protein sequence ID" value="PIP21937.1"/>
    <property type="molecule type" value="Genomic_DNA"/>
</dbReference>
<evidence type="ECO:0000313" key="3">
    <source>
        <dbReference type="Proteomes" id="UP000231567"/>
    </source>
</evidence>
<evidence type="ECO:0000313" key="2">
    <source>
        <dbReference type="EMBL" id="PIP21937.1"/>
    </source>
</evidence>
<accession>A0A2G9YRS2</accession>
<evidence type="ECO:0000256" key="1">
    <source>
        <dbReference type="SAM" id="MobiDB-lite"/>
    </source>
</evidence>
<feature type="compositionally biased region" description="Acidic residues" evidence="1">
    <location>
        <begin position="7"/>
        <end position="17"/>
    </location>
</feature>
<gene>
    <name evidence="2" type="ORF">COX39_00255</name>
</gene>
<organism evidence="2 3">
    <name type="scientific">Candidatus Nealsonbacteria bacterium CG23_combo_of_CG06-09_8_20_14_all_40_13</name>
    <dbReference type="NCBI Taxonomy" id="1974724"/>
    <lineage>
        <taxon>Bacteria</taxon>
        <taxon>Candidatus Nealsoniibacteriota</taxon>
    </lineage>
</organism>
<comment type="caution">
    <text evidence="2">The sequence shown here is derived from an EMBL/GenBank/DDBJ whole genome shotgun (WGS) entry which is preliminary data.</text>
</comment>
<sequence>MQIWIPSEEETESSDNEESSHNGKPAFQHPISSHRKEVFEQRINPLDFLIGPPVTYFQDLIEKLESGSNDFLPTVQPKLPCVASK</sequence>
<protein>
    <submittedName>
        <fullName evidence="2">Uncharacterized protein</fullName>
    </submittedName>
</protein>
<reference evidence="2 3" key="1">
    <citation type="submission" date="2017-09" db="EMBL/GenBank/DDBJ databases">
        <title>Depth-based differentiation of microbial function through sediment-hosted aquifers and enrichment of novel symbionts in the deep terrestrial subsurface.</title>
        <authorList>
            <person name="Probst A.J."/>
            <person name="Ladd B."/>
            <person name="Jarett J.K."/>
            <person name="Geller-Mcgrath D.E."/>
            <person name="Sieber C.M."/>
            <person name="Emerson J.B."/>
            <person name="Anantharaman K."/>
            <person name="Thomas B.C."/>
            <person name="Malmstrom R."/>
            <person name="Stieglmeier M."/>
            <person name="Klingl A."/>
            <person name="Woyke T."/>
            <person name="Ryan C.M."/>
            <person name="Banfield J.F."/>
        </authorList>
    </citation>
    <scope>NUCLEOTIDE SEQUENCE [LARGE SCALE GENOMIC DNA]</scope>
    <source>
        <strain evidence="2">CG23_combo_of_CG06-09_8_20_14_all_40_13</strain>
    </source>
</reference>
<proteinExistence type="predicted"/>
<dbReference type="Proteomes" id="UP000231567">
    <property type="component" value="Unassembled WGS sequence"/>
</dbReference>
<dbReference type="AlphaFoldDB" id="A0A2G9YRS2"/>